<accession>A0A4R6RGH2</accession>
<evidence type="ECO:0000313" key="3">
    <source>
        <dbReference type="EMBL" id="TDP85245.1"/>
    </source>
</evidence>
<dbReference type="SUPFAM" id="SSF55021">
    <property type="entry name" value="ACT-like"/>
    <property type="match status" value="2"/>
</dbReference>
<sequence length="138" mass="14030">MAVTVRLVPLAGRYGIARLAPGAPLPAWGDGPGFVSLTRTADELSVVCLQDRIPADVRRDLDWRCLALAGPFAFGEAGIVASVVGPVSAHGLGVFVASTFDGDHLLVKAADFAAACGLLAAAGHRIDPAEAGEGEGRA</sequence>
<dbReference type="EMBL" id="SNXY01000007">
    <property type="protein sequence ID" value="TDP85245.1"/>
    <property type="molecule type" value="Genomic_DNA"/>
</dbReference>
<protein>
    <submittedName>
        <fullName evidence="3">Uncharacterized protein</fullName>
    </submittedName>
</protein>
<dbReference type="Gene3D" id="3.30.2130.10">
    <property type="entry name" value="VC0802-like"/>
    <property type="match status" value="1"/>
</dbReference>
<dbReference type="PIRSF" id="PIRSF008459">
    <property type="entry name" value="UCP008459"/>
    <property type="match status" value="1"/>
</dbReference>
<reference evidence="3 4" key="1">
    <citation type="submission" date="2019-03" db="EMBL/GenBank/DDBJ databases">
        <title>Genomic Encyclopedia of Type Strains, Phase IV (KMG-IV): sequencing the most valuable type-strain genomes for metagenomic binning, comparative biology and taxonomic classification.</title>
        <authorList>
            <person name="Goeker M."/>
        </authorList>
    </citation>
    <scope>NUCLEOTIDE SEQUENCE [LARGE SCALE GENOMIC DNA]</scope>
    <source>
        <strain evidence="3 4">DSM 102969</strain>
    </source>
</reference>
<name>A0A4R6RGH2_9HYPH</name>
<dbReference type="InterPro" id="IPR045865">
    <property type="entry name" value="ACT-like_dom_sf"/>
</dbReference>
<evidence type="ECO:0000313" key="4">
    <source>
        <dbReference type="Proteomes" id="UP000294547"/>
    </source>
</evidence>
<dbReference type="Proteomes" id="UP000294547">
    <property type="component" value="Unassembled WGS sequence"/>
</dbReference>
<dbReference type="InterPro" id="IPR049447">
    <property type="entry name" value="A9CJY8-like_N"/>
</dbReference>
<dbReference type="Pfam" id="PF21631">
    <property type="entry name" value="A9CJY8-like_N"/>
    <property type="match status" value="1"/>
</dbReference>
<dbReference type="InterPro" id="IPR027795">
    <property type="entry name" value="CASTOR_ACT_dom"/>
</dbReference>
<evidence type="ECO:0000259" key="1">
    <source>
        <dbReference type="Pfam" id="PF13840"/>
    </source>
</evidence>
<feature type="domain" description="A9CJY8-like N-terminal" evidence="2">
    <location>
        <begin position="12"/>
        <end position="56"/>
    </location>
</feature>
<dbReference type="InterPro" id="IPR016540">
    <property type="entry name" value="UCP008459"/>
</dbReference>
<evidence type="ECO:0000259" key="2">
    <source>
        <dbReference type="Pfam" id="PF21631"/>
    </source>
</evidence>
<dbReference type="Pfam" id="PF13840">
    <property type="entry name" value="ACT_7"/>
    <property type="match status" value="1"/>
</dbReference>
<comment type="caution">
    <text evidence="3">The sequence shown here is derived from an EMBL/GenBank/DDBJ whole genome shotgun (WGS) entry which is preliminary data.</text>
</comment>
<dbReference type="RefSeq" id="WP_126541107.1">
    <property type="nucleotide sequence ID" value="NZ_BSPM01000004.1"/>
</dbReference>
<feature type="domain" description="CASTOR ACT" evidence="1">
    <location>
        <begin position="62"/>
        <end position="119"/>
    </location>
</feature>
<organism evidence="3 4">
    <name type="scientific">Oharaeibacter diazotrophicus</name>
    <dbReference type="NCBI Taxonomy" id="1920512"/>
    <lineage>
        <taxon>Bacteria</taxon>
        <taxon>Pseudomonadati</taxon>
        <taxon>Pseudomonadota</taxon>
        <taxon>Alphaproteobacteria</taxon>
        <taxon>Hyphomicrobiales</taxon>
        <taxon>Pleomorphomonadaceae</taxon>
        <taxon>Oharaeibacter</taxon>
    </lineage>
</organism>
<proteinExistence type="predicted"/>
<keyword evidence="4" id="KW-1185">Reference proteome</keyword>
<dbReference type="AlphaFoldDB" id="A0A4R6RGH2"/>
<gene>
    <name evidence="3" type="ORF">EDD54_2094</name>
</gene>
<dbReference type="OrthoDB" id="5615858at2"/>